<organism evidence="3 4">
    <name type="scientific">Anaerosporomusa subterranea</name>
    <dbReference type="NCBI Taxonomy" id="1794912"/>
    <lineage>
        <taxon>Bacteria</taxon>
        <taxon>Bacillati</taxon>
        <taxon>Bacillota</taxon>
        <taxon>Negativicutes</taxon>
        <taxon>Acetonemataceae</taxon>
        <taxon>Anaerosporomusa</taxon>
    </lineage>
</organism>
<name>A0A154BR10_ANASB</name>
<proteinExistence type="predicted"/>
<comment type="caution">
    <text evidence="3">The sequence shown here is derived from an EMBL/GenBank/DDBJ whole genome shotgun (WGS) entry which is preliminary data.</text>
</comment>
<sequence>MRKVNITTAILLLLLAAYVYLEASTFPVAADTLGPAFFPKLVAGLLAAFSVGILLFAVLGKKGETVPDLPSKPLVVIMVAMVIYVALLPHIGFLTTTPVFLTIAGIVIADSISYWWKKVVISSFVTTGALYYLFAVLLNVPLP</sequence>
<feature type="transmembrane region" description="Helical" evidence="1">
    <location>
        <begin position="123"/>
        <end position="142"/>
    </location>
</feature>
<keyword evidence="1" id="KW-0472">Membrane</keyword>
<dbReference type="RefSeq" id="WP_066240559.1">
    <property type="nucleotide sequence ID" value="NZ_LSGP01000017.1"/>
</dbReference>
<dbReference type="OrthoDB" id="2969509at2"/>
<evidence type="ECO:0000256" key="1">
    <source>
        <dbReference type="SAM" id="Phobius"/>
    </source>
</evidence>
<protein>
    <recommendedName>
        <fullName evidence="2">DUF1468 domain-containing protein</fullName>
    </recommendedName>
</protein>
<feature type="transmembrane region" description="Helical" evidence="1">
    <location>
        <begin position="72"/>
        <end position="93"/>
    </location>
</feature>
<dbReference type="Proteomes" id="UP000076268">
    <property type="component" value="Unassembled WGS sequence"/>
</dbReference>
<dbReference type="AlphaFoldDB" id="A0A154BR10"/>
<feature type="transmembrane region" description="Helical" evidence="1">
    <location>
        <begin position="37"/>
        <end position="60"/>
    </location>
</feature>
<keyword evidence="4" id="KW-1185">Reference proteome</keyword>
<accession>A0A154BR10</accession>
<gene>
    <name evidence="3" type="ORF">AXX12_05825</name>
</gene>
<keyword evidence="1" id="KW-0812">Transmembrane</keyword>
<dbReference type="Pfam" id="PF07331">
    <property type="entry name" value="TctB"/>
    <property type="match status" value="1"/>
</dbReference>
<dbReference type="EMBL" id="LSGP01000017">
    <property type="protein sequence ID" value="KYZ75958.1"/>
    <property type="molecule type" value="Genomic_DNA"/>
</dbReference>
<reference evidence="3 4" key="1">
    <citation type="submission" date="2016-02" db="EMBL/GenBank/DDBJ databases">
        <title>Anaerosporomusa subterraneum gen. nov., sp. nov., a spore-forming obligate anaerobe isolated from saprolite.</title>
        <authorList>
            <person name="Choi J.K."/>
            <person name="Shah M."/>
            <person name="Yee N."/>
        </authorList>
    </citation>
    <scope>NUCLEOTIDE SEQUENCE [LARGE SCALE GENOMIC DNA]</scope>
    <source>
        <strain evidence="3 4">RU4</strain>
    </source>
</reference>
<evidence type="ECO:0000313" key="3">
    <source>
        <dbReference type="EMBL" id="KYZ75958.1"/>
    </source>
</evidence>
<dbReference type="STRING" id="1794912.AXX12_05825"/>
<dbReference type="InterPro" id="IPR009936">
    <property type="entry name" value="DUF1468"/>
</dbReference>
<keyword evidence="1" id="KW-1133">Transmembrane helix</keyword>
<evidence type="ECO:0000313" key="4">
    <source>
        <dbReference type="Proteomes" id="UP000076268"/>
    </source>
</evidence>
<feature type="domain" description="DUF1468" evidence="2">
    <location>
        <begin position="9"/>
        <end position="143"/>
    </location>
</feature>
<evidence type="ECO:0000259" key="2">
    <source>
        <dbReference type="Pfam" id="PF07331"/>
    </source>
</evidence>